<accession>A0A284VPB3</accession>
<dbReference type="GO" id="GO:0016757">
    <property type="term" value="F:glycosyltransferase activity"/>
    <property type="evidence" value="ECO:0007669"/>
    <property type="project" value="InterPro"/>
</dbReference>
<dbReference type="PANTHER" id="PTHR45947:SF3">
    <property type="entry name" value="SULFOQUINOVOSYL TRANSFERASE SQD2"/>
    <property type="match status" value="1"/>
</dbReference>
<dbReference type="EMBL" id="FZMP01000146">
    <property type="protein sequence ID" value="SNQ61092.1"/>
    <property type="molecule type" value="Genomic_DNA"/>
</dbReference>
<dbReference type="SUPFAM" id="SSF53756">
    <property type="entry name" value="UDP-Glycosyltransferase/glycogen phosphorylase"/>
    <property type="match status" value="1"/>
</dbReference>
<dbReference type="InterPro" id="IPR001296">
    <property type="entry name" value="Glyco_trans_1"/>
</dbReference>
<organism evidence="2 3">
    <name type="scientific">Candidatus Methanoperedens nitratireducens</name>
    <dbReference type="NCBI Taxonomy" id="1392998"/>
    <lineage>
        <taxon>Archaea</taxon>
        <taxon>Methanobacteriati</taxon>
        <taxon>Methanobacteriota</taxon>
        <taxon>Stenosarchaea group</taxon>
        <taxon>Methanomicrobia</taxon>
        <taxon>Methanosarcinales</taxon>
        <taxon>ANME-2 cluster</taxon>
        <taxon>Candidatus Methanoperedentaceae</taxon>
        <taxon>Candidatus Methanoperedens</taxon>
    </lineage>
</organism>
<proteinExistence type="predicted"/>
<protein>
    <submittedName>
        <fullName evidence="2">Putative Glycosyl transferase group 1</fullName>
    </submittedName>
</protein>
<keyword evidence="2" id="KW-0808">Transferase</keyword>
<evidence type="ECO:0000313" key="2">
    <source>
        <dbReference type="EMBL" id="SNQ61092.1"/>
    </source>
</evidence>
<sequence>MNPTTLESRQGVFWYRQAIKLSEKGNTFKIISIKWRGQSNYEKINNNVEVYRIPYIFNALRYPVPNFIKLTNKIKEICNIWQPNIIVYTHMEYLTALPSIYLTNKVKLPVIVTIDSLPGITWFCGNRVVDTVGYIYSMLVGKRIFKVANGIQFLSSELYNYMPKLEIDKNKVFLITTGVDTELFKYRTGSNALKKEIGITTDDIIILFVGRLDLVKGVNYLLQAGMKIISNYKNVKFIIVGDGNLRKNYEEFSKSYSDKIIFMGFREDISSLMNVSDIFVLPSLSEGAPNVIMEASSSGLPVIVSEVGEVPQLVSNGKSGILVKPKDVNGLVIALKKLIDDPLFAKEMGKMGRKKWRRNIVGR</sequence>
<dbReference type="Gene3D" id="3.40.50.2000">
    <property type="entry name" value="Glycogen Phosphorylase B"/>
    <property type="match status" value="2"/>
</dbReference>
<keyword evidence="3" id="KW-1185">Reference proteome</keyword>
<dbReference type="InterPro" id="IPR050194">
    <property type="entry name" value="Glycosyltransferase_grp1"/>
</dbReference>
<evidence type="ECO:0000259" key="1">
    <source>
        <dbReference type="Pfam" id="PF00534"/>
    </source>
</evidence>
<feature type="domain" description="Glycosyl transferase family 1" evidence="1">
    <location>
        <begin position="193"/>
        <end position="354"/>
    </location>
</feature>
<dbReference type="CDD" id="cd03801">
    <property type="entry name" value="GT4_PimA-like"/>
    <property type="match status" value="1"/>
</dbReference>
<gene>
    <name evidence="2" type="ORF">MNV_230013</name>
</gene>
<dbReference type="PANTHER" id="PTHR45947">
    <property type="entry name" value="SULFOQUINOVOSYL TRANSFERASE SQD2"/>
    <property type="match status" value="1"/>
</dbReference>
<name>A0A284VPB3_9EURY</name>
<dbReference type="Proteomes" id="UP000218615">
    <property type="component" value="Unassembled WGS sequence"/>
</dbReference>
<evidence type="ECO:0000313" key="3">
    <source>
        <dbReference type="Proteomes" id="UP000218615"/>
    </source>
</evidence>
<dbReference type="Pfam" id="PF00534">
    <property type="entry name" value="Glycos_transf_1"/>
    <property type="match status" value="1"/>
</dbReference>
<reference evidence="3" key="1">
    <citation type="submission" date="2017-06" db="EMBL/GenBank/DDBJ databases">
        <authorList>
            <person name="Cremers G."/>
        </authorList>
    </citation>
    <scope>NUCLEOTIDE SEQUENCE [LARGE SCALE GENOMIC DNA]</scope>
</reference>
<dbReference type="AlphaFoldDB" id="A0A284VPB3"/>